<dbReference type="EMBL" id="GBXM01017433">
    <property type="protein sequence ID" value="JAH91144.1"/>
    <property type="molecule type" value="Transcribed_RNA"/>
</dbReference>
<organism evidence="1">
    <name type="scientific">Anguilla anguilla</name>
    <name type="common">European freshwater eel</name>
    <name type="synonym">Muraena anguilla</name>
    <dbReference type="NCBI Taxonomy" id="7936"/>
    <lineage>
        <taxon>Eukaryota</taxon>
        <taxon>Metazoa</taxon>
        <taxon>Chordata</taxon>
        <taxon>Craniata</taxon>
        <taxon>Vertebrata</taxon>
        <taxon>Euteleostomi</taxon>
        <taxon>Actinopterygii</taxon>
        <taxon>Neopterygii</taxon>
        <taxon>Teleostei</taxon>
        <taxon>Anguilliformes</taxon>
        <taxon>Anguillidae</taxon>
        <taxon>Anguilla</taxon>
    </lineage>
</organism>
<reference evidence="1" key="1">
    <citation type="submission" date="2014-11" db="EMBL/GenBank/DDBJ databases">
        <authorList>
            <person name="Amaro Gonzalez C."/>
        </authorList>
    </citation>
    <scope>NUCLEOTIDE SEQUENCE</scope>
</reference>
<dbReference type="AlphaFoldDB" id="A0A0E9WL61"/>
<reference evidence="1" key="2">
    <citation type="journal article" date="2015" name="Fish Shellfish Immunol.">
        <title>Early steps in the European eel (Anguilla anguilla)-Vibrio vulnificus interaction in the gills: Role of the RtxA13 toxin.</title>
        <authorList>
            <person name="Callol A."/>
            <person name="Pajuelo D."/>
            <person name="Ebbesson L."/>
            <person name="Teles M."/>
            <person name="MacKenzie S."/>
            <person name="Amaro C."/>
        </authorList>
    </citation>
    <scope>NUCLEOTIDE SEQUENCE</scope>
</reference>
<protein>
    <submittedName>
        <fullName evidence="1">Uncharacterized protein</fullName>
    </submittedName>
</protein>
<name>A0A0E9WL61_ANGAN</name>
<sequence>MNNFVKVSLPLKQNDKQMTTSSANQSGTGVFYQALPAVGADGKT</sequence>
<proteinExistence type="predicted"/>
<evidence type="ECO:0000313" key="1">
    <source>
        <dbReference type="EMBL" id="JAH91144.1"/>
    </source>
</evidence>
<accession>A0A0E9WL61</accession>